<sequence>MEKERLDIFSKMSDQMKSVLRIQEERSKETFVTSDDFNVLREAYSKERQYWNEGAPSMNRIVNTTIDGPYGQIPIRIYYPNNNKNSCCSIYIHGGGFILGSVDTHDRIMRIFSNYSQNILVGIDYSLSPENKFPVALNECTTVIKYVKNYGYKYGINGNKISVVGDSSGANLSLAAILHMRDKGYDISYIKSLILYYGLYSLSNSKSMNLFGGTHNGFNQDDLEHYAMCYLNNEDYTNNPYFHCLSANLTHGIPATYVAVGDLDPLLDDNLNLHKILKEKGIKSKCDVYKGVLHSFLHYSKVLEESKTALEAGAKFLLDNINK</sequence>
<feature type="domain" description="Alpha/beta hydrolase fold-3" evidence="2">
    <location>
        <begin position="90"/>
        <end position="297"/>
    </location>
</feature>
<dbReference type="PANTHER" id="PTHR48081:SF8">
    <property type="entry name" value="ALPHA_BETA HYDROLASE FOLD-3 DOMAIN-CONTAINING PROTEIN-RELATED"/>
    <property type="match status" value="1"/>
</dbReference>
<organism evidence="3 4">
    <name type="scientific">Anaeromicrobium sediminis</name>
    <dbReference type="NCBI Taxonomy" id="1478221"/>
    <lineage>
        <taxon>Bacteria</taxon>
        <taxon>Bacillati</taxon>
        <taxon>Bacillota</taxon>
        <taxon>Clostridia</taxon>
        <taxon>Peptostreptococcales</taxon>
        <taxon>Thermotaleaceae</taxon>
        <taxon>Anaeromicrobium</taxon>
    </lineage>
</organism>
<dbReference type="InterPro" id="IPR013094">
    <property type="entry name" value="AB_hydrolase_3"/>
</dbReference>
<dbReference type="AlphaFoldDB" id="A0A267MK05"/>
<dbReference type="Pfam" id="PF07859">
    <property type="entry name" value="Abhydrolase_3"/>
    <property type="match status" value="1"/>
</dbReference>
<gene>
    <name evidence="3" type="ORF">CCE28_11435</name>
</gene>
<dbReference type="RefSeq" id="WP_095133853.1">
    <property type="nucleotide sequence ID" value="NZ_NIBG01000009.1"/>
</dbReference>
<dbReference type="Gene3D" id="3.40.50.1820">
    <property type="entry name" value="alpha/beta hydrolase"/>
    <property type="match status" value="1"/>
</dbReference>
<keyword evidence="1" id="KW-0378">Hydrolase</keyword>
<dbReference type="Proteomes" id="UP000216024">
    <property type="component" value="Unassembled WGS sequence"/>
</dbReference>
<evidence type="ECO:0000259" key="2">
    <source>
        <dbReference type="Pfam" id="PF07859"/>
    </source>
</evidence>
<dbReference type="GO" id="GO:0016787">
    <property type="term" value="F:hydrolase activity"/>
    <property type="evidence" value="ECO:0007669"/>
    <property type="project" value="UniProtKB-KW"/>
</dbReference>
<evidence type="ECO:0000256" key="1">
    <source>
        <dbReference type="ARBA" id="ARBA00022801"/>
    </source>
</evidence>
<name>A0A267MK05_9FIRM</name>
<protein>
    <recommendedName>
        <fullName evidence="2">Alpha/beta hydrolase fold-3 domain-containing protein</fullName>
    </recommendedName>
</protein>
<proteinExistence type="predicted"/>
<dbReference type="OrthoDB" id="9815425at2"/>
<dbReference type="InterPro" id="IPR029058">
    <property type="entry name" value="AB_hydrolase_fold"/>
</dbReference>
<evidence type="ECO:0000313" key="3">
    <source>
        <dbReference type="EMBL" id="PAB59123.1"/>
    </source>
</evidence>
<reference evidence="3 4" key="1">
    <citation type="submission" date="2017-06" db="EMBL/GenBank/DDBJ databases">
        <title>Draft genome sequence of anaerobic fermentative bacterium Anaeromicrobium sediminis DY2726D isolated from West Pacific Ocean sediments.</title>
        <authorList>
            <person name="Zeng X."/>
        </authorList>
    </citation>
    <scope>NUCLEOTIDE SEQUENCE [LARGE SCALE GENOMIC DNA]</scope>
    <source>
        <strain evidence="3 4">DY2726D</strain>
    </source>
</reference>
<keyword evidence="4" id="KW-1185">Reference proteome</keyword>
<accession>A0A267MK05</accession>
<evidence type="ECO:0000313" key="4">
    <source>
        <dbReference type="Proteomes" id="UP000216024"/>
    </source>
</evidence>
<dbReference type="EMBL" id="NIBG01000009">
    <property type="protein sequence ID" value="PAB59123.1"/>
    <property type="molecule type" value="Genomic_DNA"/>
</dbReference>
<dbReference type="SUPFAM" id="SSF53474">
    <property type="entry name" value="alpha/beta-Hydrolases"/>
    <property type="match status" value="1"/>
</dbReference>
<dbReference type="InterPro" id="IPR050300">
    <property type="entry name" value="GDXG_lipolytic_enzyme"/>
</dbReference>
<comment type="caution">
    <text evidence="3">The sequence shown here is derived from an EMBL/GenBank/DDBJ whole genome shotgun (WGS) entry which is preliminary data.</text>
</comment>
<dbReference type="PANTHER" id="PTHR48081">
    <property type="entry name" value="AB HYDROLASE SUPERFAMILY PROTEIN C4A8.06C"/>
    <property type="match status" value="1"/>
</dbReference>